<dbReference type="Proteomes" id="UP000078200">
    <property type="component" value="Unassembled WGS sequence"/>
</dbReference>
<keyword evidence="2" id="KW-1185">Reference proteome</keyword>
<evidence type="ECO:0000313" key="1">
    <source>
        <dbReference type="EnsemblMetazoa" id="GAUT028615-PA"/>
    </source>
</evidence>
<reference evidence="1" key="1">
    <citation type="submission" date="2020-05" db="UniProtKB">
        <authorList>
            <consortium name="EnsemblMetazoa"/>
        </authorList>
    </citation>
    <scope>IDENTIFICATION</scope>
    <source>
        <strain evidence="1">TTRI</strain>
    </source>
</reference>
<proteinExistence type="predicted"/>
<sequence>MRRHLLTEGNIDESKFNSFDALQLFEVGTTQALPTCGARVLEESRIALVPVIVANLLIFMVNMTSKQASRQAGKQANKQTKSMTTGILCDNHVVRFTAPGRCLFSEQANDTQSLSLTEIDDNNK</sequence>
<organism evidence="1 2">
    <name type="scientific">Glossina austeni</name>
    <name type="common">Savannah tsetse fly</name>
    <dbReference type="NCBI Taxonomy" id="7395"/>
    <lineage>
        <taxon>Eukaryota</taxon>
        <taxon>Metazoa</taxon>
        <taxon>Ecdysozoa</taxon>
        <taxon>Arthropoda</taxon>
        <taxon>Hexapoda</taxon>
        <taxon>Insecta</taxon>
        <taxon>Pterygota</taxon>
        <taxon>Neoptera</taxon>
        <taxon>Endopterygota</taxon>
        <taxon>Diptera</taxon>
        <taxon>Brachycera</taxon>
        <taxon>Muscomorpha</taxon>
        <taxon>Hippoboscoidea</taxon>
        <taxon>Glossinidae</taxon>
        <taxon>Glossina</taxon>
    </lineage>
</organism>
<accession>A0A1A9V7T2</accession>
<name>A0A1A9V7T2_GLOAU</name>
<evidence type="ECO:0000313" key="2">
    <source>
        <dbReference type="Proteomes" id="UP000078200"/>
    </source>
</evidence>
<dbReference type="EnsemblMetazoa" id="GAUT028615-RA">
    <property type="protein sequence ID" value="GAUT028615-PA"/>
    <property type="gene ID" value="GAUT028615"/>
</dbReference>
<protein>
    <submittedName>
        <fullName evidence="1">Uncharacterized protein</fullName>
    </submittedName>
</protein>
<dbReference type="VEuPathDB" id="VectorBase:GAUT028615"/>
<dbReference type="AlphaFoldDB" id="A0A1A9V7T2"/>